<organism evidence="1 2">
    <name type="scientific">Rhizobium sullae</name>
    <name type="common">Rhizobium hedysari</name>
    <dbReference type="NCBI Taxonomy" id="50338"/>
    <lineage>
        <taxon>Bacteria</taxon>
        <taxon>Pseudomonadati</taxon>
        <taxon>Pseudomonadota</taxon>
        <taxon>Alphaproteobacteria</taxon>
        <taxon>Hyphomicrobiales</taxon>
        <taxon>Rhizobiaceae</taxon>
        <taxon>Rhizobium/Agrobacterium group</taxon>
        <taxon>Rhizobium</taxon>
    </lineage>
</organism>
<dbReference type="EMBL" id="CP104143">
    <property type="protein sequence ID" value="UWU13830.1"/>
    <property type="molecule type" value="Genomic_DNA"/>
</dbReference>
<name>A0ABY5XH19_RHISU</name>
<gene>
    <name evidence="1" type="ORF">N2599_17095</name>
</gene>
<proteinExistence type="predicted"/>
<dbReference type="RefSeq" id="WP_027511804.1">
    <property type="nucleotide sequence ID" value="NZ_CP104143.1"/>
</dbReference>
<evidence type="ECO:0008006" key="3">
    <source>
        <dbReference type="Google" id="ProtNLM"/>
    </source>
</evidence>
<evidence type="ECO:0000313" key="2">
    <source>
        <dbReference type="Proteomes" id="UP001060123"/>
    </source>
</evidence>
<dbReference type="PROSITE" id="PS00092">
    <property type="entry name" value="N6_MTASE"/>
    <property type="match status" value="1"/>
</dbReference>
<dbReference type="Proteomes" id="UP001060123">
    <property type="component" value="Chromosome"/>
</dbReference>
<sequence>MLDANTPNREDIGNTFRFLEAQEKEDAKLPSLNDTNLVHGEETADFFRNEHAFNGRRFSLIISNPPWAEPEGATRTSADDWAERAGLLSFAAKSPAPMRFAPSIS</sequence>
<protein>
    <recommendedName>
        <fullName evidence="3">Site-specific DNA-methyltransferase (adenine-specific)</fullName>
    </recommendedName>
</protein>
<dbReference type="InterPro" id="IPR002052">
    <property type="entry name" value="DNA_methylase_N6_adenine_CS"/>
</dbReference>
<accession>A0ABY5XH19</accession>
<reference evidence="1" key="1">
    <citation type="submission" date="2022-09" db="EMBL/GenBank/DDBJ databases">
        <title>Australian commercial rhizobial inoculants.</title>
        <authorList>
            <person name="Kohlmeier M.G."/>
            <person name="O'Hara G.W."/>
            <person name="Colombi E."/>
            <person name="Ramsay J.P."/>
            <person name="Terpolilli J."/>
        </authorList>
    </citation>
    <scope>NUCLEOTIDE SEQUENCE</scope>
    <source>
        <strain evidence="1">WSM1592</strain>
    </source>
</reference>
<keyword evidence="2" id="KW-1185">Reference proteome</keyword>
<evidence type="ECO:0000313" key="1">
    <source>
        <dbReference type="EMBL" id="UWU13830.1"/>
    </source>
</evidence>